<protein>
    <recommendedName>
        <fullName evidence="3">Outer membrane protein beta-barrel domain-containing protein</fullName>
    </recommendedName>
</protein>
<evidence type="ECO:0008006" key="3">
    <source>
        <dbReference type="Google" id="ProtNLM"/>
    </source>
</evidence>
<proteinExistence type="predicted"/>
<evidence type="ECO:0000313" key="2">
    <source>
        <dbReference type="Proteomes" id="UP000245370"/>
    </source>
</evidence>
<dbReference type="AlphaFoldDB" id="A0A2U2XBH6"/>
<dbReference type="EMBL" id="QFRJ01000008">
    <property type="protein sequence ID" value="PWH85142.1"/>
    <property type="molecule type" value="Genomic_DNA"/>
</dbReference>
<sequence>MLGFFPIALGQDNYFFNQRNIFSVNASFNPRLIPMNQNGSFNDEMGASNAGIGRGTYFQGYNENNELVSDFQNFNLMLNTSYMRLYNANRIVGVEFNYQKHNLTMNENAVLEYKYDPFDADKDIEVPFEISTPVFNVYDVQFLWGVFSDATISPNKHLFTCGLGVRMFSLDQKQNYRFDEATPYTDLENYMEDYDKMYIFTRFSMNYTYRILITKNLSFDLGVNLNIGLYQDMEADGGLPMQSGYYSEENPIESPAYARYFVKNKLGHETFYNMIYFRSGLSFAL</sequence>
<organism evidence="1 2">
    <name type="scientific">Brumimicrobium oceani</name>
    <dbReference type="NCBI Taxonomy" id="2100725"/>
    <lineage>
        <taxon>Bacteria</taxon>
        <taxon>Pseudomonadati</taxon>
        <taxon>Bacteroidota</taxon>
        <taxon>Flavobacteriia</taxon>
        <taxon>Flavobacteriales</taxon>
        <taxon>Crocinitomicaceae</taxon>
        <taxon>Brumimicrobium</taxon>
    </lineage>
</organism>
<comment type="caution">
    <text evidence="1">The sequence shown here is derived from an EMBL/GenBank/DDBJ whole genome shotgun (WGS) entry which is preliminary data.</text>
</comment>
<name>A0A2U2XBH6_9FLAO</name>
<keyword evidence="2" id="KW-1185">Reference proteome</keyword>
<accession>A0A2U2XBH6</accession>
<reference evidence="1 2" key="1">
    <citation type="submission" date="2018-05" db="EMBL/GenBank/DDBJ databases">
        <title>Brumimicrobium oceani sp. nov., isolated from coastal sediment.</title>
        <authorList>
            <person name="Kou Y."/>
        </authorList>
    </citation>
    <scope>NUCLEOTIDE SEQUENCE [LARGE SCALE GENOMIC DNA]</scope>
    <source>
        <strain evidence="1 2">C305</strain>
    </source>
</reference>
<evidence type="ECO:0000313" key="1">
    <source>
        <dbReference type="EMBL" id="PWH85142.1"/>
    </source>
</evidence>
<gene>
    <name evidence="1" type="ORF">DIT68_10930</name>
</gene>
<dbReference type="Proteomes" id="UP000245370">
    <property type="component" value="Unassembled WGS sequence"/>
</dbReference>
<reference evidence="1 2" key="2">
    <citation type="submission" date="2018-05" db="EMBL/GenBank/DDBJ databases">
        <authorList>
            <person name="Lanie J.A."/>
            <person name="Ng W.-L."/>
            <person name="Kazmierczak K.M."/>
            <person name="Andrzejewski T.M."/>
            <person name="Davidsen T.M."/>
            <person name="Wayne K.J."/>
            <person name="Tettelin H."/>
            <person name="Glass J.I."/>
            <person name="Rusch D."/>
            <person name="Podicherti R."/>
            <person name="Tsui H.-C.T."/>
            <person name="Winkler M.E."/>
        </authorList>
    </citation>
    <scope>NUCLEOTIDE SEQUENCE [LARGE SCALE GENOMIC DNA]</scope>
    <source>
        <strain evidence="1 2">C305</strain>
    </source>
</reference>